<keyword evidence="2" id="KW-1133">Transmembrane helix</keyword>
<reference evidence="4 6" key="2">
    <citation type="submission" date="2018-03" db="EMBL/GenBank/DDBJ databases">
        <title>Blue discolouration in mozzarella cheese caused by Pseudomonas fluorescens.</title>
        <authorList>
            <person name="Chiesa F."/>
            <person name="Dalmasso A."/>
            <person name="Lomonaco S."/>
        </authorList>
    </citation>
    <scope>NUCLEOTIDE SEQUENCE [LARGE SCALE GENOMIC DNA]</scope>
    <source>
        <strain evidence="4 6">11293</strain>
    </source>
</reference>
<keyword evidence="2" id="KW-0472">Membrane</keyword>
<accession>A0A109L9I6</accession>
<dbReference type="AlphaFoldDB" id="A0A109L9I6"/>
<evidence type="ECO:0000313" key="6">
    <source>
        <dbReference type="Proteomes" id="UP000239731"/>
    </source>
</evidence>
<sequence length="398" mass="44364">MAARPKYSRFFEKKASNRDSTPAPQLSPKATWLAKAMTYSGLMANVSQVLMLAVVVVGYFYTVRPVFQKEVVSEDLARLQLEQRKLQHQMEGQAESLQAGEAKNKDLADQRASIEKQIVTLNQKVGDAEKSARAAMLRAQRATAEAKTAESTLAGLQAQHYGLKVQSLLGQTALPSSMIHVLNRSASTLPFVVFKDEKAGSIAQKLQSLELQPLDLAKSTLSQLQEQASKQSRAPSAAIDALLARNYEKGMIEHTQDLTCPTPAYADWQSAFQSAVQASEGNIRDCVRESWADRVAREGWSPSDIRNLQKTDSWKQFESSFNASCKLSYSYLMRTAFEDAWKKADEACDERRMYVNQLVMGTPFKLRLTEFTVVTPPSTEDIANLFRNRNAKEPAPQL</sequence>
<dbReference type="PATRIC" id="fig|294.194.peg.6693"/>
<name>A0A109L9I6_PSEFL</name>
<evidence type="ECO:0000313" key="4">
    <source>
        <dbReference type="EMBL" id="PRW86048.1"/>
    </source>
</evidence>
<organism evidence="3 5">
    <name type="scientific">Pseudomonas fluorescens</name>
    <dbReference type="NCBI Taxonomy" id="294"/>
    <lineage>
        <taxon>Bacteria</taxon>
        <taxon>Pseudomonadati</taxon>
        <taxon>Pseudomonadota</taxon>
        <taxon>Gammaproteobacteria</taxon>
        <taxon>Pseudomonadales</taxon>
        <taxon>Pseudomonadaceae</taxon>
        <taxon>Pseudomonas</taxon>
    </lineage>
</organism>
<dbReference type="RefSeq" id="WP_060765336.1">
    <property type="nucleotide sequence ID" value="NZ_LCYA01000228.1"/>
</dbReference>
<gene>
    <name evidence="4" type="ORF">C7A10_25955</name>
    <name evidence="3" type="ORF">PFLmoz3_06033</name>
</gene>
<evidence type="ECO:0000256" key="2">
    <source>
        <dbReference type="SAM" id="Phobius"/>
    </source>
</evidence>
<dbReference type="EMBL" id="PVUH01000022">
    <property type="protein sequence ID" value="PRW86048.1"/>
    <property type="molecule type" value="Genomic_DNA"/>
</dbReference>
<dbReference type="Proteomes" id="UP000061348">
    <property type="component" value="Unassembled WGS sequence"/>
</dbReference>
<keyword evidence="1" id="KW-0175">Coiled coil</keyword>
<evidence type="ECO:0000256" key="1">
    <source>
        <dbReference type="SAM" id="Coils"/>
    </source>
</evidence>
<proteinExistence type="predicted"/>
<evidence type="ECO:0000313" key="3">
    <source>
        <dbReference type="EMBL" id="KWV83481.1"/>
    </source>
</evidence>
<reference evidence="3 5" key="1">
    <citation type="submission" date="2015-05" db="EMBL/GenBank/DDBJ databases">
        <title>A genomic and transcriptomic approach to investigate the blue pigment phenotype in Pseudomonas fluorescens.</title>
        <authorList>
            <person name="Andreani N.A."/>
            <person name="Cardazzo B."/>
        </authorList>
    </citation>
    <scope>NUCLEOTIDE SEQUENCE [LARGE SCALE GENOMIC DNA]</scope>
    <source>
        <strain evidence="3 5">Ps_22</strain>
    </source>
</reference>
<comment type="caution">
    <text evidence="3">The sequence shown here is derived from an EMBL/GenBank/DDBJ whole genome shotgun (WGS) entry which is preliminary data.</text>
</comment>
<dbReference type="EMBL" id="LCYA01000228">
    <property type="protein sequence ID" value="KWV83481.1"/>
    <property type="molecule type" value="Genomic_DNA"/>
</dbReference>
<evidence type="ECO:0000313" key="5">
    <source>
        <dbReference type="Proteomes" id="UP000061348"/>
    </source>
</evidence>
<dbReference type="Proteomes" id="UP000239731">
    <property type="component" value="Unassembled WGS sequence"/>
</dbReference>
<feature type="transmembrane region" description="Helical" evidence="2">
    <location>
        <begin position="42"/>
        <end position="61"/>
    </location>
</feature>
<protein>
    <submittedName>
        <fullName evidence="3">Uncharacterized protein</fullName>
    </submittedName>
</protein>
<keyword evidence="2" id="KW-0812">Transmembrane</keyword>
<feature type="coiled-coil region" evidence="1">
    <location>
        <begin position="69"/>
        <end position="159"/>
    </location>
</feature>